<name>A0A5B6VGE2_9ROSI</name>
<dbReference type="EMBL" id="SMMG02000006">
    <property type="protein sequence ID" value="KAA3468222.1"/>
    <property type="molecule type" value="Genomic_DNA"/>
</dbReference>
<protein>
    <submittedName>
        <fullName evidence="1">Uncharacterized protein</fullName>
    </submittedName>
</protein>
<comment type="caution">
    <text evidence="1">The sequence shown here is derived from an EMBL/GenBank/DDBJ whole genome shotgun (WGS) entry which is preliminary data.</text>
</comment>
<reference evidence="1" key="1">
    <citation type="submission" date="2019-08" db="EMBL/GenBank/DDBJ databases">
        <authorList>
            <person name="Liu F."/>
        </authorList>
    </citation>
    <scope>NUCLEOTIDE SEQUENCE [LARGE SCALE GENOMIC DNA]</scope>
    <source>
        <strain evidence="1">PA1801</strain>
        <tissue evidence="1">Leaf</tissue>
    </source>
</reference>
<accession>A0A5B6VGE2</accession>
<keyword evidence="2" id="KW-1185">Reference proteome</keyword>
<evidence type="ECO:0000313" key="2">
    <source>
        <dbReference type="Proteomes" id="UP000325315"/>
    </source>
</evidence>
<dbReference type="AlphaFoldDB" id="A0A5B6VGE2"/>
<proteinExistence type="predicted"/>
<sequence length="89" mass="10268">MAQRAQQKIRQPALSEEMIDHFSSFSTSRATRISKLTLVGKKFHVIFQIHYGSKTPPRLHLPMPKDPRVGCLPTGFEGFEQRLPQQMYI</sequence>
<gene>
    <name evidence="1" type="ORF">EPI10_014137</name>
</gene>
<evidence type="ECO:0000313" key="1">
    <source>
        <dbReference type="EMBL" id="KAA3468222.1"/>
    </source>
</evidence>
<organism evidence="1 2">
    <name type="scientific">Gossypium australe</name>
    <dbReference type="NCBI Taxonomy" id="47621"/>
    <lineage>
        <taxon>Eukaryota</taxon>
        <taxon>Viridiplantae</taxon>
        <taxon>Streptophyta</taxon>
        <taxon>Embryophyta</taxon>
        <taxon>Tracheophyta</taxon>
        <taxon>Spermatophyta</taxon>
        <taxon>Magnoliopsida</taxon>
        <taxon>eudicotyledons</taxon>
        <taxon>Gunneridae</taxon>
        <taxon>Pentapetalae</taxon>
        <taxon>rosids</taxon>
        <taxon>malvids</taxon>
        <taxon>Malvales</taxon>
        <taxon>Malvaceae</taxon>
        <taxon>Malvoideae</taxon>
        <taxon>Gossypium</taxon>
    </lineage>
</organism>
<dbReference type="Proteomes" id="UP000325315">
    <property type="component" value="Unassembled WGS sequence"/>
</dbReference>